<feature type="compositionally biased region" description="Basic residues" evidence="1">
    <location>
        <begin position="229"/>
        <end position="240"/>
    </location>
</feature>
<dbReference type="Proteomes" id="UP000001449">
    <property type="component" value="Chromosome 15"/>
</dbReference>
<accession>B8CDD6</accession>
<dbReference type="EMBL" id="CM000650">
    <property type="protein sequence ID" value="EED88579.1"/>
    <property type="molecule type" value="Genomic_DNA"/>
</dbReference>
<sequence>MSKAHRKRSGSLSSYSFSSSDEDSRRKYRRHRNHHDDDANDRRQSHSRKSKRSKSDPSKLPPAPSDFEQLRAHFQFVLPTDDDDNDVNATSNNTSGYGSTWQQRMVQHYHSHLYKEYVLADLSHVLSKGKVGLRWRTENEVFSGRGFRTCGNLKCEGVSTDQLSTAGDDDSYSAKIRSALGVGVAENGGKVPIGVVLPSEGASRALETYLQSCSNEASSYGEQSGNHRSDHKKKHKKYRDKRSNYSPQSLERKEEKRLSQLAYGIGLHDYEVDFAYVEHGKKKRELVKVRLCMRCAPLLFVSKSSAAKVAGDTDAGPATKAREAREKAARSHSLMANAANAIEQNGVSVFNNVAVGNETTEQDSRREAATTAHDTM</sequence>
<feature type="compositionally biased region" description="Low complexity" evidence="1">
    <location>
        <begin position="10"/>
        <end position="19"/>
    </location>
</feature>
<dbReference type="PANTHER" id="PTHR11567:SF25">
    <property type="entry name" value="PROTEIN FRA10AC1"/>
    <property type="match status" value="1"/>
</dbReference>
<evidence type="ECO:0000313" key="2">
    <source>
        <dbReference type="EMBL" id="EED88579.1"/>
    </source>
</evidence>
<feature type="region of interest" description="Disordered" evidence="1">
    <location>
        <begin position="1"/>
        <end position="65"/>
    </location>
</feature>
<dbReference type="eggNOG" id="KOG1297">
    <property type="taxonomic scope" value="Eukaryota"/>
</dbReference>
<evidence type="ECO:0000313" key="3">
    <source>
        <dbReference type="Proteomes" id="UP000001449"/>
    </source>
</evidence>
<dbReference type="PaxDb" id="35128-Thaps10146"/>
<keyword evidence="3" id="KW-1185">Reference proteome</keyword>
<dbReference type="AlphaFoldDB" id="B8CDD6"/>
<evidence type="ECO:0000256" key="1">
    <source>
        <dbReference type="SAM" id="MobiDB-lite"/>
    </source>
</evidence>
<dbReference type="PANTHER" id="PTHR11567">
    <property type="entry name" value="ACID PHOSPHATASE-RELATED"/>
    <property type="match status" value="1"/>
</dbReference>
<proteinExistence type="predicted"/>
<dbReference type="GO" id="GO:0016791">
    <property type="term" value="F:phosphatase activity"/>
    <property type="evidence" value="ECO:0000318"/>
    <property type="project" value="GO_Central"/>
</dbReference>
<name>B8CDD6_THAPS</name>
<feature type="compositionally biased region" description="Polar residues" evidence="1">
    <location>
        <begin position="217"/>
        <end position="226"/>
    </location>
</feature>
<dbReference type="Pfam" id="PF09725">
    <property type="entry name" value="Fra10Ac1"/>
    <property type="match status" value="1"/>
</dbReference>
<dbReference type="RefSeq" id="XP_002294224.1">
    <property type="nucleotide sequence ID" value="XM_002294188.1"/>
</dbReference>
<feature type="region of interest" description="Disordered" evidence="1">
    <location>
        <begin position="217"/>
        <end position="253"/>
    </location>
</feature>
<feature type="region of interest" description="Disordered" evidence="1">
    <location>
        <begin position="356"/>
        <end position="376"/>
    </location>
</feature>
<dbReference type="InterPro" id="IPR050645">
    <property type="entry name" value="Histidine_acid_phosphatase"/>
</dbReference>
<dbReference type="InterPro" id="IPR019129">
    <property type="entry name" value="Folate-sensitive_fs_Fra10Ac1"/>
</dbReference>
<organism evidence="2 3">
    <name type="scientific">Thalassiosira pseudonana</name>
    <name type="common">Marine diatom</name>
    <name type="synonym">Cyclotella nana</name>
    <dbReference type="NCBI Taxonomy" id="35128"/>
    <lineage>
        <taxon>Eukaryota</taxon>
        <taxon>Sar</taxon>
        <taxon>Stramenopiles</taxon>
        <taxon>Ochrophyta</taxon>
        <taxon>Bacillariophyta</taxon>
        <taxon>Coscinodiscophyceae</taxon>
        <taxon>Thalassiosirophycidae</taxon>
        <taxon>Thalassiosirales</taxon>
        <taxon>Thalassiosiraceae</taxon>
        <taxon>Thalassiosira</taxon>
    </lineage>
</organism>
<feature type="compositionally biased region" description="Basic and acidic residues" evidence="1">
    <location>
        <begin position="34"/>
        <end position="44"/>
    </location>
</feature>
<gene>
    <name evidence="2" type="ORF">THAPSDRAFT_10146</name>
</gene>
<dbReference type="InParanoid" id="B8CDD6"/>
<dbReference type="GeneID" id="7451892"/>
<reference evidence="2 3" key="1">
    <citation type="journal article" date="2004" name="Science">
        <title>The genome of the diatom Thalassiosira pseudonana: ecology, evolution, and metabolism.</title>
        <authorList>
            <person name="Armbrust E.V."/>
            <person name="Berges J.A."/>
            <person name="Bowler C."/>
            <person name="Green B.R."/>
            <person name="Martinez D."/>
            <person name="Putnam N.H."/>
            <person name="Zhou S."/>
            <person name="Allen A.E."/>
            <person name="Apt K.E."/>
            <person name="Bechner M."/>
            <person name="Brzezinski M.A."/>
            <person name="Chaal B.K."/>
            <person name="Chiovitti A."/>
            <person name="Davis A.K."/>
            <person name="Demarest M.S."/>
            <person name="Detter J.C."/>
            <person name="Glavina T."/>
            <person name="Goodstein D."/>
            <person name="Hadi M.Z."/>
            <person name="Hellsten U."/>
            <person name="Hildebrand M."/>
            <person name="Jenkins B.D."/>
            <person name="Jurka J."/>
            <person name="Kapitonov V.V."/>
            <person name="Kroger N."/>
            <person name="Lau W.W."/>
            <person name="Lane T.W."/>
            <person name="Larimer F.W."/>
            <person name="Lippmeier J.C."/>
            <person name="Lucas S."/>
            <person name="Medina M."/>
            <person name="Montsant A."/>
            <person name="Obornik M."/>
            <person name="Parker M.S."/>
            <person name="Palenik B."/>
            <person name="Pazour G.J."/>
            <person name="Richardson P.M."/>
            <person name="Rynearson T.A."/>
            <person name="Saito M.A."/>
            <person name="Schwartz D.C."/>
            <person name="Thamatrakoln K."/>
            <person name="Valentin K."/>
            <person name="Vardi A."/>
            <person name="Wilkerson F.P."/>
            <person name="Rokhsar D.S."/>
        </authorList>
    </citation>
    <scope>NUCLEOTIDE SEQUENCE [LARGE SCALE GENOMIC DNA]</scope>
    <source>
        <strain evidence="2 3">CCMP1335</strain>
    </source>
</reference>
<dbReference type="KEGG" id="tps:THAPSDRAFT_10146"/>
<reference evidence="2 3" key="2">
    <citation type="journal article" date="2008" name="Nature">
        <title>The Phaeodactylum genome reveals the evolutionary history of diatom genomes.</title>
        <authorList>
            <person name="Bowler C."/>
            <person name="Allen A.E."/>
            <person name="Badger J.H."/>
            <person name="Grimwood J."/>
            <person name="Jabbari K."/>
            <person name="Kuo A."/>
            <person name="Maheswari U."/>
            <person name="Martens C."/>
            <person name="Maumus F."/>
            <person name="Otillar R.P."/>
            <person name="Rayko E."/>
            <person name="Salamov A."/>
            <person name="Vandepoele K."/>
            <person name="Beszteri B."/>
            <person name="Gruber A."/>
            <person name="Heijde M."/>
            <person name="Katinka M."/>
            <person name="Mock T."/>
            <person name="Valentin K."/>
            <person name="Verret F."/>
            <person name="Berges J.A."/>
            <person name="Brownlee C."/>
            <person name="Cadoret J.P."/>
            <person name="Chiovitti A."/>
            <person name="Choi C.J."/>
            <person name="Coesel S."/>
            <person name="De Martino A."/>
            <person name="Detter J.C."/>
            <person name="Durkin C."/>
            <person name="Falciatore A."/>
            <person name="Fournet J."/>
            <person name="Haruta M."/>
            <person name="Huysman M.J."/>
            <person name="Jenkins B.D."/>
            <person name="Jiroutova K."/>
            <person name="Jorgensen R.E."/>
            <person name="Joubert Y."/>
            <person name="Kaplan A."/>
            <person name="Kroger N."/>
            <person name="Kroth P.G."/>
            <person name="La Roche J."/>
            <person name="Lindquist E."/>
            <person name="Lommer M."/>
            <person name="Martin-Jezequel V."/>
            <person name="Lopez P.J."/>
            <person name="Lucas S."/>
            <person name="Mangogna M."/>
            <person name="McGinnis K."/>
            <person name="Medlin L.K."/>
            <person name="Montsant A."/>
            <person name="Oudot-Le Secq M.P."/>
            <person name="Napoli C."/>
            <person name="Obornik M."/>
            <person name="Parker M.S."/>
            <person name="Petit J.L."/>
            <person name="Porcel B.M."/>
            <person name="Poulsen N."/>
            <person name="Robison M."/>
            <person name="Rychlewski L."/>
            <person name="Rynearson T.A."/>
            <person name="Schmutz J."/>
            <person name="Shapiro H."/>
            <person name="Siaut M."/>
            <person name="Stanley M."/>
            <person name="Sussman M.R."/>
            <person name="Taylor A.R."/>
            <person name="Vardi A."/>
            <person name="von Dassow P."/>
            <person name="Vyverman W."/>
            <person name="Willis A."/>
            <person name="Wyrwicz L.S."/>
            <person name="Rokhsar D.S."/>
            <person name="Weissenbach J."/>
            <person name="Armbrust E.V."/>
            <person name="Green B.R."/>
            <person name="Van de Peer Y."/>
            <person name="Grigoriev I.V."/>
        </authorList>
    </citation>
    <scope>NUCLEOTIDE SEQUENCE [LARGE SCALE GENOMIC DNA]</scope>
    <source>
        <strain evidence="2 3">CCMP1335</strain>
    </source>
</reference>
<dbReference type="HOGENOM" id="CLU_736710_0_0_1"/>
<protein>
    <submittedName>
        <fullName evidence="2">Uncharacterized protein</fullName>
    </submittedName>
</protein>